<name>A0A6U4URZ5_NEODS</name>
<feature type="compositionally biased region" description="Polar residues" evidence="1">
    <location>
        <begin position="232"/>
        <end position="241"/>
    </location>
</feature>
<gene>
    <name evidence="2" type="ORF">NDES1114_LOCUS23265</name>
    <name evidence="3" type="ORF">NDES1114_LOCUS23266</name>
</gene>
<reference evidence="2" key="1">
    <citation type="submission" date="2021-01" db="EMBL/GenBank/DDBJ databases">
        <authorList>
            <person name="Corre E."/>
            <person name="Pelletier E."/>
            <person name="Niang G."/>
            <person name="Scheremetjew M."/>
            <person name="Finn R."/>
            <person name="Kale V."/>
            <person name="Holt S."/>
            <person name="Cochrane G."/>
            <person name="Meng A."/>
            <person name="Brown T."/>
            <person name="Cohen L."/>
        </authorList>
    </citation>
    <scope>NUCLEOTIDE SEQUENCE</scope>
    <source>
        <strain evidence="2">CCAP 1951/1</strain>
    </source>
</reference>
<feature type="compositionally biased region" description="Basic and acidic residues" evidence="1">
    <location>
        <begin position="7"/>
        <end position="21"/>
    </location>
</feature>
<dbReference type="EMBL" id="HBGF01034725">
    <property type="protein sequence ID" value="CAD9132521.1"/>
    <property type="molecule type" value="Transcribed_RNA"/>
</dbReference>
<feature type="compositionally biased region" description="Low complexity" evidence="1">
    <location>
        <begin position="200"/>
        <end position="211"/>
    </location>
</feature>
<feature type="compositionally biased region" description="Pro residues" evidence="1">
    <location>
        <begin position="125"/>
        <end position="134"/>
    </location>
</feature>
<evidence type="ECO:0000313" key="2">
    <source>
        <dbReference type="EMBL" id="CAD9132519.1"/>
    </source>
</evidence>
<protein>
    <submittedName>
        <fullName evidence="2">Uncharacterized protein</fullName>
    </submittedName>
</protein>
<dbReference type="EMBL" id="HBGF01034724">
    <property type="protein sequence ID" value="CAD9132519.1"/>
    <property type="molecule type" value="Transcribed_RNA"/>
</dbReference>
<feature type="region of interest" description="Disordered" evidence="1">
    <location>
        <begin position="114"/>
        <end position="254"/>
    </location>
</feature>
<proteinExistence type="predicted"/>
<dbReference type="AlphaFoldDB" id="A0A6U4URZ5"/>
<evidence type="ECO:0000256" key="1">
    <source>
        <dbReference type="SAM" id="MobiDB-lite"/>
    </source>
</evidence>
<feature type="compositionally biased region" description="Pro residues" evidence="1">
    <location>
        <begin position="172"/>
        <end position="181"/>
    </location>
</feature>
<organism evidence="2">
    <name type="scientific">Neobodo designis</name>
    <name type="common">Flagellated protozoan</name>
    <name type="synonym">Bodo designis</name>
    <dbReference type="NCBI Taxonomy" id="312471"/>
    <lineage>
        <taxon>Eukaryota</taxon>
        <taxon>Discoba</taxon>
        <taxon>Euglenozoa</taxon>
        <taxon>Kinetoplastea</taxon>
        <taxon>Metakinetoplastina</taxon>
        <taxon>Neobodonida</taxon>
        <taxon>Neobodo</taxon>
    </lineage>
</organism>
<evidence type="ECO:0000313" key="3">
    <source>
        <dbReference type="EMBL" id="CAD9132521.1"/>
    </source>
</evidence>
<sequence>MGSSCSSEEHAQSERLRRDVAAPRSRGRRESLAEPPAAIRSEVANRDVCASPLELPGPVPAADGTALFLPSDSPEVVRQFCNGARGASLACRHGQEDECSLASGDNVAPCRGQYTVRPRVAGDASPPPASPRPTPLHQQGDEHPSSPNTPVDPGLRRFRPAATFGPLEGAFLPPPRRPPAPAGRHQQHAFRREQAGDRTGSPGASAGQGASTRSAVRLSSGGHSFATASGFFRTSKTNADSGASPLSLGIVSFD</sequence>
<feature type="region of interest" description="Disordered" evidence="1">
    <location>
        <begin position="1"/>
        <end position="39"/>
    </location>
</feature>
<accession>A0A6U4URZ5</accession>